<dbReference type="RefSeq" id="XP_043012085.1">
    <property type="nucleotide sequence ID" value="XM_043150993.1"/>
</dbReference>
<gene>
    <name evidence="2" type="ORF">E1B28_006340</name>
</gene>
<evidence type="ECO:0000313" key="2">
    <source>
        <dbReference type="EMBL" id="KAG7095615.1"/>
    </source>
</evidence>
<feature type="region of interest" description="Disordered" evidence="1">
    <location>
        <begin position="166"/>
        <end position="330"/>
    </location>
</feature>
<comment type="caution">
    <text evidence="2">The sequence shown here is derived from an EMBL/GenBank/DDBJ whole genome shotgun (WGS) entry which is preliminary data.</text>
</comment>
<keyword evidence="3" id="KW-1185">Reference proteome</keyword>
<evidence type="ECO:0000313" key="3">
    <source>
        <dbReference type="Proteomes" id="UP001049176"/>
    </source>
</evidence>
<name>A0A9P7UVP8_9AGAR</name>
<reference evidence="2" key="1">
    <citation type="journal article" date="2021" name="Genome Biol. Evol.">
        <title>The assembled and annotated genome of the fairy-ring fungus Marasmius oreades.</title>
        <authorList>
            <person name="Hiltunen M."/>
            <person name="Ament-Velasquez S.L."/>
            <person name="Johannesson H."/>
        </authorList>
    </citation>
    <scope>NUCLEOTIDE SEQUENCE</scope>
    <source>
        <strain evidence="2">03SP1</strain>
    </source>
</reference>
<feature type="compositionally biased region" description="Basic and acidic residues" evidence="1">
    <location>
        <begin position="225"/>
        <end position="234"/>
    </location>
</feature>
<dbReference type="OrthoDB" id="427711at2759"/>
<dbReference type="EMBL" id="CM032183">
    <property type="protein sequence ID" value="KAG7095615.1"/>
    <property type="molecule type" value="Genomic_DNA"/>
</dbReference>
<dbReference type="Proteomes" id="UP001049176">
    <property type="component" value="Chromosome 3"/>
</dbReference>
<dbReference type="AlphaFoldDB" id="A0A9P7UVP8"/>
<sequence length="330" mass="35823">MAVDSEHPVKFPKRLTPLKYGSARVIYDADVQHEGIFESKRRANTVELRESTLCGTLPGTIQPFLITATLFPRKPGRLNLDAAKTDRKWRPNTDRLQARRGRTANLAEAVGSVRIPNISVPCFQVVRSFVKSARTPGSAGSAKGKEPYFEILTPAAFDLTFEKTVESDDGDSDATSGAITLEDDSTSLGESLNLPPSPDEFSFPEERLPNPHSTANSPISLMEGSLRDSFHDTESSSAARPVEHLSTDATITAHTTRAPVPKPPLRLGPPAQSPPVSTNAPLRKVPRPLPTPPIAPSRYDSSRTVMPKALPPERGLPPLPSRRGHTQPVN</sequence>
<dbReference type="GeneID" id="66075416"/>
<evidence type="ECO:0000256" key="1">
    <source>
        <dbReference type="SAM" id="MobiDB-lite"/>
    </source>
</evidence>
<feature type="compositionally biased region" description="Pro residues" evidence="1">
    <location>
        <begin position="260"/>
        <end position="273"/>
    </location>
</feature>
<accession>A0A9P7UVP8</accession>
<organism evidence="2 3">
    <name type="scientific">Marasmius oreades</name>
    <name type="common">fairy-ring Marasmius</name>
    <dbReference type="NCBI Taxonomy" id="181124"/>
    <lineage>
        <taxon>Eukaryota</taxon>
        <taxon>Fungi</taxon>
        <taxon>Dikarya</taxon>
        <taxon>Basidiomycota</taxon>
        <taxon>Agaricomycotina</taxon>
        <taxon>Agaricomycetes</taxon>
        <taxon>Agaricomycetidae</taxon>
        <taxon>Agaricales</taxon>
        <taxon>Marasmiineae</taxon>
        <taxon>Marasmiaceae</taxon>
        <taxon>Marasmius</taxon>
    </lineage>
</organism>
<protein>
    <submittedName>
        <fullName evidence="2">Uncharacterized protein</fullName>
    </submittedName>
</protein>
<proteinExistence type="predicted"/>
<dbReference type="KEGG" id="more:E1B28_006340"/>